<keyword evidence="6" id="KW-1185">Reference proteome</keyword>
<dbReference type="SUPFAM" id="SSF48452">
    <property type="entry name" value="TPR-like"/>
    <property type="match status" value="1"/>
</dbReference>
<dbReference type="Gene3D" id="1.25.40.10">
    <property type="entry name" value="Tetratricopeptide repeat domain"/>
    <property type="match status" value="2"/>
</dbReference>
<protein>
    <recommendedName>
        <fullName evidence="8">Kinesin light chain</fullName>
    </recommendedName>
</protein>
<dbReference type="PROSITE" id="PS50005">
    <property type="entry name" value="TPR"/>
    <property type="match status" value="3"/>
</dbReference>
<keyword evidence="2 3" id="KW-0802">TPR repeat</keyword>
<organism evidence="4 7">
    <name type="scientific">Adineta steineri</name>
    <dbReference type="NCBI Taxonomy" id="433720"/>
    <lineage>
        <taxon>Eukaryota</taxon>
        <taxon>Metazoa</taxon>
        <taxon>Spiralia</taxon>
        <taxon>Gnathifera</taxon>
        <taxon>Rotifera</taxon>
        <taxon>Eurotatoria</taxon>
        <taxon>Bdelloidea</taxon>
        <taxon>Adinetida</taxon>
        <taxon>Adinetidae</taxon>
        <taxon>Adineta</taxon>
    </lineage>
</organism>
<dbReference type="EMBL" id="CAJNOM010000153">
    <property type="protein sequence ID" value="CAF1148461.1"/>
    <property type="molecule type" value="Genomic_DNA"/>
</dbReference>
<evidence type="ECO:0000313" key="6">
    <source>
        <dbReference type="Proteomes" id="UP000663832"/>
    </source>
</evidence>
<dbReference type="PANTHER" id="PTHR45641:SF19">
    <property type="entry name" value="NEPHROCYSTIN-3"/>
    <property type="match status" value="1"/>
</dbReference>
<proteinExistence type="predicted"/>
<evidence type="ECO:0000256" key="2">
    <source>
        <dbReference type="ARBA" id="ARBA00022803"/>
    </source>
</evidence>
<dbReference type="SUPFAM" id="SSF56399">
    <property type="entry name" value="ADP-ribosylation"/>
    <property type="match status" value="1"/>
</dbReference>
<feature type="repeat" description="TPR" evidence="3">
    <location>
        <begin position="438"/>
        <end position="471"/>
    </location>
</feature>
<feature type="repeat" description="TPR" evidence="3">
    <location>
        <begin position="522"/>
        <end position="555"/>
    </location>
</feature>
<evidence type="ECO:0000313" key="4">
    <source>
        <dbReference type="EMBL" id="CAF0908062.1"/>
    </source>
</evidence>
<sequence>MAALSSIPQCQNLETFTLVWLDSLVNISQENIDTKVLLRNAINNLQAFDDSDKCVEYIQLVSEERIVLIVSGRLGREVVPRIHQLPHLIAIYVYCTDKKRNEEWANNYMKIKDVIVDLTTLITRIQSDQSKRNEYKIDEPLPISFFHTKTHQKKSSRIDNDNFIHLQVLIDCLSRMKSTLKDKNELISLCENEYNGNQTELNVIHEFEEKYSEDRAIWWFTRESFVCRMLNKAFQVINIDLLYHLHFFIRDIREQLIENKCSSVIHTYRAQLMSNEEVQALKDSIGELISINTFLPTIPNHQRALTILENSDMSHDLKRVLFEINADPQLSELRPFSNITSLNYFTGIEVILFMAGTIFRPTDIHEENGILVIQMEVCSDNHKTMKIILENMKAECYNGETNLLSFSNILLKMKRFGDSEKYYNRVLHDMPNDYHSVAHCYQGLGNVAMEKHDYDLSLEWYQKALDTNRLVLRSEDPEIASGYSIMADAYVKKGTFNEAYELYTQALQIWIRALGKDHPKVATCYKNMACAFKMEERYSEALEYFTKALAIREKKSSDHQLDVAKLHNYIADIYMSLNDMDQALKHYNSALVCLTKIYSSKHIDVLLIIRNIGLCYETLGDLNQALAHFEKVALKRRQLLLSDHSGVIQISDDIERVSSKLSNIAEF</sequence>
<evidence type="ECO:0008006" key="8">
    <source>
        <dbReference type="Google" id="ProtNLM"/>
    </source>
</evidence>
<comment type="caution">
    <text evidence="4">The sequence shown here is derived from an EMBL/GenBank/DDBJ whole genome shotgun (WGS) entry which is preliminary data.</text>
</comment>
<accession>A0A814A6N3</accession>
<dbReference type="InterPro" id="IPR011990">
    <property type="entry name" value="TPR-like_helical_dom_sf"/>
</dbReference>
<dbReference type="Proteomes" id="UP000663877">
    <property type="component" value="Unassembled WGS sequence"/>
</dbReference>
<dbReference type="AlphaFoldDB" id="A0A814A6N3"/>
<reference evidence="4" key="1">
    <citation type="submission" date="2021-02" db="EMBL/GenBank/DDBJ databases">
        <authorList>
            <person name="Nowell W R."/>
        </authorList>
    </citation>
    <scope>NUCLEOTIDE SEQUENCE</scope>
</reference>
<evidence type="ECO:0000313" key="5">
    <source>
        <dbReference type="EMBL" id="CAF1148461.1"/>
    </source>
</evidence>
<feature type="repeat" description="TPR" evidence="3">
    <location>
        <begin position="480"/>
        <end position="513"/>
    </location>
</feature>
<evidence type="ECO:0000313" key="7">
    <source>
        <dbReference type="Proteomes" id="UP000663877"/>
    </source>
</evidence>
<name>A0A814A6N3_9BILA</name>
<dbReference type="Proteomes" id="UP000663832">
    <property type="component" value="Unassembled WGS sequence"/>
</dbReference>
<dbReference type="PANTHER" id="PTHR45641">
    <property type="entry name" value="TETRATRICOPEPTIDE REPEAT PROTEIN (AFU_ORTHOLOGUE AFUA_6G03870)"/>
    <property type="match status" value="1"/>
</dbReference>
<dbReference type="InterPro" id="IPR019734">
    <property type="entry name" value="TPR_rpt"/>
</dbReference>
<gene>
    <name evidence="4" type="ORF">BJG266_LOCUS10842</name>
    <name evidence="5" type="ORF">QVE165_LOCUS22878</name>
</gene>
<dbReference type="Pfam" id="PF13424">
    <property type="entry name" value="TPR_12"/>
    <property type="match status" value="2"/>
</dbReference>
<dbReference type="SMART" id="SM00028">
    <property type="entry name" value="TPR"/>
    <property type="match status" value="5"/>
</dbReference>
<dbReference type="OrthoDB" id="7103806at2759"/>
<evidence type="ECO:0000256" key="1">
    <source>
        <dbReference type="ARBA" id="ARBA00022737"/>
    </source>
</evidence>
<dbReference type="EMBL" id="CAJNOI010000039">
    <property type="protein sequence ID" value="CAF0908062.1"/>
    <property type="molecule type" value="Genomic_DNA"/>
</dbReference>
<keyword evidence="1" id="KW-0677">Repeat</keyword>
<evidence type="ECO:0000256" key="3">
    <source>
        <dbReference type="PROSITE-ProRule" id="PRU00339"/>
    </source>
</evidence>